<reference evidence="1" key="1">
    <citation type="journal article" date="2020" name="Nature">
        <title>Giant virus diversity and host interactions through global metagenomics.</title>
        <authorList>
            <person name="Schulz F."/>
            <person name="Roux S."/>
            <person name="Paez-Espino D."/>
            <person name="Jungbluth S."/>
            <person name="Walsh D.A."/>
            <person name="Denef V.J."/>
            <person name="McMahon K.D."/>
            <person name="Konstantinidis K.T."/>
            <person name="Eloe-Fadrosh E.A."/>
            <person name="Kyrpides N.C."/>
            <person name="Woyke T."/>
        </authorList>
    </citation>
    <scope>NUCLEOTIDE SEQUENCE</scope>
    <source>
        <strain evidence="1">GVMAG-M-3300023184-16</strain>
    </source>
</reference>
<dbReference type="SUPFAM" id="SSF53448">
    <property type="entry name" value="Nucleotide-diphospho-sugar transferases"/>
    <property type="match status" value="1"/>
</dbReference>
<proteinExistence type="predicted"/>
<evidence type="ECO:0008006" key="2">
    <source>
        <dbReference type="Google" id="ProtNLM"/>
    </source>
</evidence>
<organism evidence="1">
    <name type="scientific">viral metagenome</name>
    <dbReference type="NCBI Taxonomy" id="1070528"/>
    <lineage>
        <taxon>unclassified sequences</taxon>
        <taxon>metagenomes</taxon>
        <taxon>organismal metagenomes</taxon>
    </lineage>
</organism>
<dbReference type="AlphaFoldDB" id="A0A6C0HU14"/>
<evidence type="ECO:0000313" key="1">
    <source>
        <dbReference type="EMBL" id="QHT84181.1"/>
    </source>
</evidence>
<sequence>MNKNTNSVNIMSMPTQEELCIKILEYVQNHSPKLYILTPCFGGVCYVNYVQSMIATLELFHQFGFPIQFEFCKSDSLITRARNNLIAKAMADTEMTHVLFIDNDLMWNPMNILKMILAEKGIVGGIYPLKKYHWSRLVGEDLSKTRSRCADELVVDDQNKIEEWLDKRNQSVLKSYVPDDVMIQSRLLSFNVNHLGNHLEIDDNLAKVRHIPTGFMLIQRSTIEKMHESFAETKYTDDVGFLTQEENKFAYALFECGVREGHYFSEDWMFCERWIQLGGDIWADVSISLTHTGIEDYRGSYLASLL</sequence>
<protein>
    <recommendedName>
        <fullName evidence="2">Glycosyltransferase 2-like domain-containing protein</fullName>
    </recommendedName>
</protein>
<accession>A0A6C0HU14</accession>
<dbReference type="InterPro" id="IPR029044">
    <property type="entry name" value="Nucleotide-diphossugar_trans"/>
</dbReference>
<dbReference type="EMBL" id="MN740016">
    <property type="protein sequence ID" value="QHT84181.1"/>
    <property type="molecule type" value="Genomic_DNA"/>
</dbReference>
<dbReference type="Gene3D" id="3.90.550.10">
    <property type="entry name" value="Spore Coat Polysaccharide Biosynthesis Protein SpsA, Chain A"/>
    <property type="match status" value="1"/>
</dbReference>
<name>A0A6C0HU14_9ZZZZ</name>